<feature type="transmembrane region" description="Helical" evidence="1">
    <location>
        <begin position="33"/>
        <end position="52"/>
    </location>
</feature>
<keyword evidence="1" id="KW-0472">Membrane</keyword>
<dbReference type="EMBL" id="CP126446">
    <property type="protein sequence ID" value="WIF99323.1"/>
    <property type="molecule type" value="Genomic_DNA"/>
</dbReference>
<keyword evidence="1" id="KW-1133">Transmembrane helix</keyword>
<sequence length="58" mass="6360">MNKSILYTLGIILFAMGATEVFGLVDYPDAYRPIGIALFVIGLLVIIGSNFVPKKEQK</sequence>
<evidence type="ECO:0000313" key="2">
    <source>
        <dbReference type="EMBL" id="WIF99323.1"/>
    </source>
</evidence>
<organism evidence="2 3">
    <name type="scientific">Pontibacillus chungwhensis</name>
    <dbReference type="NCBI Taxonomy" id="265426"/>
    <lineage>
        <taxon>Bacteria</taxon>
        <taxon>Bacillati</taxon>
        <taxon>Bacillota</taxon>
        <taxon>Bacilli</taxon>
        <taxon>Bacillales</taxon>
        <taxon>Bacillaceae</taxon>
        <taxon>Pontibacillus</taxon>
    </lineage>
</organism>
<name>A0ABY8V1E2_9BACI</name>
<evidence type="ECO:0000256" key="1">
    <source>
        <dbReference type="SAM" id="Phobius"/>
    </source>
</evidence>
<evidence type="ECO:0000313" key="3">
    <source>
        <dbReference type="Proteomes" id="UP001236652"/>
    </source>
</evidence>
<evidence type="ECO:0008006" key="4">
    <source>
        <dbReference type="Google" id="ProtNLM"/>
    </source>
</evidence>
<dbReference type="RefSeq" id="WP_231418062.1">
    <property type="nucleotide sequence ID" value="NZ_CP126446.1"/>
</dbReference>
<reference evidence="2 3" key="1">
    <citation type="submission" date="2023-05" db="EMBL/GenBank/DDBJ databases">
        <title>Comparative genomics reveals the evidence of polycyclic aromatic hydrocarbons degradation in moderately halophilic genus Pontibacillus.</title>
        <authorList>
            <person name="Yang H."/>
            <person name="Qian Z."/>
        </authorList>
    </citation>
    <scope>NUCLEOTIDE SEQUENCE [LARGE SCALE GENOMIC DNA]</scope>
    <source>
        <strain evidence="3">HN14</strain>
    </source>
</reference>
<gene>
    <name evidence="2" type="ORF">QNI29_06610</name>
</gene>
<protein>
    <recommendedName>
        <fullName evidence="4">DUF3098 domain-containing protein</fullName>
    </recommendedName>
</protein>
<proteinExistence type="predicted"/>
<accession>A0ABY8V1E2</accession>
<dbReference type="Proteomes" id="UP001236652">
    <property type="component" value="Chromosome"/>
</dbReference>
<keyword evidence="1" id="KW-0812">Transmembrane</keyword>
<keyword evidence="3" id="KW-1185">Reference proteome</keyword>